<name>A0A448ZQF2_9STRA</name>
<dbReference type="Proteomes" id="UP000291116">
    <property type="component" value="Unassembled WGS sequence"/>
</dbReference>
<protein>
    <submittedName>
        <fullName evidence="2">Uncharacterized protein</fullName>
    </submittedName>
</protein>
<evidence type="ECO:0000313" key="2">
    <source>
        <dbReference type="EMBL" id="VEU44256.1"/>
    </source>
</evidence>
<evidence type="ECO:0000313" key="3">
    <source>
        <dbReference type="Proteomes" id="UP000291116"/>
    </source>
</evidence>
<feature type="region of interest" description="Disordered" evidence="1">
    <location>
        <begin position="1"/>
        <end position="50"/>
    </location>
</feature>
<feature type="compositionally biased region" description="Polar residues" evidence="1">
    <location>
        <begin position="13"/>
        <end position="25"/>
    </location>
</feature>
<evidence type="ECO:0000256" key="1">
    <source>
        <dbReference type="SAM" id="MobiDB-lite"/>
    </source>
</evidence>
<dbReference type="AlphaFoldDB" id="A0A448ZQF2"/>
<reference evidence="2 3" key="1">
    <citation type="submission" date="2019-01" db="EMBL/GenBank/DDBJ databases">
        <authorList>
            <person name="Ferrante I. M."/>
        </authorList>
    </citation>
    <scope>NUCLEOTIDE SEQUENCE [LARGE SCALE GENOMIC DNA]</scope>
    <source>
        <strain evidence="2 3">B856</strain>
    </source>
</reference>
<sequence>MKRSSDPQRRVKFSSSMQPLPSNLFFSPKNGSSNSASSLRKSIVENDTAPSSRIDVTREIIDKVLGIICADERPDDS</sequence>
<dbReference type="EMBL" id="CAACVS010000636">
    <property type="protein sequence ID" value="VEU44256.1"/>
    <property type="molecule type" value="Genomic_DNA"/>
</dbReference>
<organism evidence="2 3">
    <name type="scientific">Pseudo-nitzschia multistriata</name>
    <dbReference type="NCBI Taxonomy" id="183589"/>
    <lineage>
        <taxon>Eukaryota</taxon>
        <taxon>Sar</taxon>
        <taxon>Stramenopiles</taxon>
        <taxon>Ochrophyta</taxon>
        <taxon>Bacillariophyta</taxon>
        <taxon>Bacillariophyceae</taxon>
        <taxon>Bacillariophycidae</taxon>
        <taxon>Bacillariales</taxon>
        <taxon>Bacillariaceae</taxon>
        <taxon>Pseudo-nitzschia</taxon>
    </lineage>
</organism>
<proteinExistence type="predicted"/>
<gene>
    <name evidence="2" type="ORF">PSNMU_V1.4_AUG-EV-PASAV3_0113430</name>
</gene>
<feature type="compositionally biased region" description="Low complexity" evidence="1">
    <location>
        <begin position="27"/>
        <end position="41"/>
    </location>
</feature>
<keyword evidence="3" id="KW-1185">Reference proteome</keyword>
<accession>A0A448ZQF2</accession>